<gene>
    <name evidence="1" type="primary">ORF215844</name>
</gene>
<protein>
    <submittedName>
        <fullName evidence="1">Uncharacterized protein</fullName>
    </submittedName>
</protein>
<accession>A0A0B7BWA4</accession>
<organism evidence="1">
    <name type="scientific">Arion vulgaris</name>
    <dbReference type="NCBI Taxonomy" id="1028688"/>
    <lineage>
        <taxon>Eukaryota</taxon>
        <taxon>Metazoa</taxon>
        <taxon>Spiralia</taxon>
        <taxon>Lophotrochozoa</taxon>
        <taxon>Mollusca</taxon>
        <taxon>Gastropoda</taxon>
        <taxon>Heterobranchia</taxon>
        <taxon>Euthyneura</taxon>
        <taxon>Panpulmonata</taxon>
        <taxon>Eupulmonata</taxon>
        <taxon>Stylommatophora</taxon>
        <taxon>Helicina</taxon>
        <taxon>Arionoidea</taxon>
        <taxon>Arionidae</taxon>
        <taxon>Arion</taxon>
    </lineage>
</organism>
<dbReference type="AlphaFoldDB" id="A0A0B7BWA4"/>
<reference evidence="1" key="1">
    <citation type="submission" date="2014-12" db="EMBL/GenBank/DDBJ databases">
        <title>Insight into the proteome of Arion vulgaris.</title>
        <authorList>
            <person name="Aradska J."/>
            <person name="Bulat T."/>
            <person name="Smidak R."/>
            <person name="Sarate P."/>
            <person name="Gangsoo J."/>
            <person name="Sialana F."/>
            <person name="Bilban M."/>
            <person name="Lubec G."/>
        </authorList>
    </citation>
    <scope>NUCLEOTIDE SEQUENCE</scope>
    <source>
        <tissue evidence="1">Skin</tissue>
    </source>
</reference>
<proteinExistence type="predicted"/>
<sequence length="50" mass="5794">MWLFALWCGVAGPFFVAVYYMQEETMVLFFTTPGNHMASKTFVMKCSKFV</sequence>
<evidence type="ECO:0000313" key="1">
    <source>
        <dbReference type="EMBL" id="CEK97454.1"/>
    </source>
</evidence>
<name>A0A0B7BWA4_9EUPU</name>
<dbReference type="EMBL" id="HACG01050589">
    <property type="protein sequence ID" value="CEK97454.1"/>
    <property type="molecule type" value="Transcribed_RNA"/>
</dbReference>